<feature type="transmembrane region" description="Helical" evidence="8">
    <location>
        <begin position="272"/>
        <end position="293"/>
    </location>
</feature>
<feature type="transmembrane region" description="Helical" evidence="8">
    <location>
        <begin position="114"/>
        <end position="136"/>
    </location>
</feature>
<dbReference type="PANTHER" id="PTHR34975:SF2">
    <property type="entry name" value="SPORE GERMINATION PROTEIN A2"/>
    <property type="match status" value="1"/>
</dbReference>
<keyword evidence="6 8" id="KW-1133">Transmembrane helix</keyword>
<dbReference type="InterPro" id="IPR004761">
    <property type="entry name" value="Spore_GerAB"/>
</dbReference>
<evidence type="ECO:0000256" key="6">
    <source>
        <dbReference type="ARBA" id="ARBA00022989"/>
    </source>
</evidence>
<feature type="transmembrane region" description="Helical" evidence="8">
    <location>
        <begin position="84"/>
        <end position="102"/>
    </location>
</feature>
<comment type="caution">
    <text evidence="9">The sequence shown here is derived from an EMBL/GenBank/DDBJ whole genome shotgun (WGS) entry which is preliminary data.</text>
</comment>
<comment type="subcellular location">
    <subcellularLocation>
        <location evidence="1">Membrane</location>
        <topology evidence="1">Multi-pass membrane protein</topology>
    </subcellularLocation>
</comment>
<keyword evidence="10" id="KW-1185">Reference proteome</keyword>
<name>A0ABT9Z5F0_9BACI</name>
<evidence type="ECO:0000256" key="1">
    <source>
        <dbReference type="ARBA" id="ARBA00004141"/>
    </source>
</evidence>
<keyword evidence="4" id="KW-0309">Germination</keyword>
<feature type="transmembrane region" description="Helical" evidence="8">
    <location>
        <begin position="305"/>
        <end position="323"/>
    </location>
</feature>
<organism evidence="9 10">
    <name type="scientific">Metabacillus niabensis</name>
    <dbReference type="NCBI Taxonomy" id="324854"/>
    <lineage>
        <taxon>Bacteria</taxon>
        <taxon>Bacillati</taxon>
        <taxon>Bacillota</taxon>
        <taxon>Bacilli</taxon>
        <taxon>Bacillales</taxon>
        <taxon>Bacillaceae</taxon>
        <taxon>Metabacillus</taxon>
    </lineage>
</organism>
<dbReference type="Pfam" id="PF03845">
    <property type="entry name" value="Spore_permease"/>
    <property type="match status" value="1"/>
</dbReference>
<evidence type="ECO:0000256" key="8">
    <source>
        <dbReference type="SAM" id="Phobius"/>
    </source>
</evidence>
<feature type="transmembrane region" description="Helical" evidence="8">
    <location>
        <begin position="143"/>
        <end position="165"/>
    </location>
</feature>
<proteinExistence type="inferred from homology"/>
<evidence type="ECO:0000256" key="3">
    <source>
        <dbReference type="ARBA" id="ARBA00022448"/>
    </source>
</evidence>
<dbReference type="Proteomes" id="UP001232245">
    <property type="component" value="Unassembled WGS sequence"/>
</dbReference>
<dbReference type="RefSeq" id="WP_095300934.1">
    <property type="nucleotide sequence ID" value="NZ_CADEPK010000358.1"/>
</dbReference>
<reference evidence="9 10" key="1">
    <citation type="submission" date="2023-07" db="EMBL/GenBank/DDBJ databases">
        <title>Genomic Encyclopedia of Type Strains, Phase IV (KMG-IV): sequencing the most valuable type-strain genomes for metagenomic binning, comparative biology and taxonomic classification.</title>
        <authorList>
            <person name="Goeker M."/>
        </authorList>
    </citation>
    <scope>NUCLEOTIDE SEQUENCE [LARGE SCALE GENOMIC DNA]</scope>
    <source>
        <strain evidence="9 10">DSM 17723</strain>
    </source>
</reference>
<accession>A0ABT9Z5F0</accession>
<comment type="similarity">
    <text evidence="2">Belongs to the amino acid-polyamine-organocation (APC) superfamily. Spore germination protein (SGP) (TC 2.A.3.9) family.</text>
</comment>
<dbReference type="EMBL" id="JAUSTZ010000009">
    <property type="protein sequence ID" value="MDQ0227483.1"/>
    <property type="molecule type" value="Genomic_DNA"/>
</dbReference>
<evidence type="ECO:0000256" key="2">
    <source>
        <dbReference type="ARBA" id="ARBA00007998"/>
    </source>
</evidence>
<gene>
    <name evidence="9" type="ORF">J2S02_003828</name>
</gene>
<evidence type="ECO:0000313" key="10">
    <source>
        <dbReference type="Proteomes" id="UP001232245"/>
    </source>
</evidence>
<feature type="transmembrane region" description="Helical" evidence="8">
    <location>
        <begin position="220"/>
        <end position="240"/>
    </location>
</feature>
<dbReference type="PANTHER" id="PTHR34975">
    <property type="entry name" value="SPORE GERMINATION PROTEIN A2"/>
    <property type="match status" value="1"/>
</dbReference>
<dbReference type="NCBIfam" id="TIGR00912">
    <property type="entry name" value="2A0309"/>
    <property type="match status" value="1"/>
</dbReference>
<evidence type="ECO:0000313" key="9">
    <source>
        <dbReference type="EMBL" id="MDQ0227483.1"/>
    </source>
</evidence>
<keyword evidence="3" id="KW-0813">Transport</keyword>
<protein>
    <submittedName>
        <fullName evidence="9">Spore germination protein (Amino acid permease)</fullName>
    </submittedName>
</protein>
<sequence length="364" mass="42146">MVTREKDLISFKELSSLIVIMIGTKATDMTATLLFDRSLNAAWIVCILSFLIVLPSLLVLNYLLKKFESKNFLEITRCLIGKKLTFIIGFLFFLFALLKMAIDTRSYTDQLITVNLPKTPLFILYILLLLVCLWGAKKGWEAIASIAIMLLPYILIALTLLYLLLFKEIHFNRIFPLFGFGFKNITENSFHFSSMYADAFLIAMMYPFVKNHKTYTRGLIGSLTFTVLLVALLLLLYNLVFDYRSIDKITYPFNEAIRFVSIGKTITNIETFFLTFWLLGIFVKFTIYLYLVCKIFGFVFSIEEFEHTLLPITILVLVIGMVPENDISNIYSVRTIVSSFFEYGLLYLPFFLLIVYKVKEVRSR</sequence>
<feature type="transmembrane region" description="Helical" evidence="8">
    <location>
        <begin position="335"/>
        <end position="356"/>
    </location>
</feature>
<evidence type="ECO:0000256" key="7">
    <source>
        <dbReference type="ARBA" id="ARBA00023136"/>
    </source>
</evidence>
<keyword evidence="5 8" id="KW-0812">Transmembrane</keyword>
<evidence type="ECO:0000256" key="5">
    <source>
        <dbReference type="ARBA" id="ARBA00022692"/>
    </source>
</evidence>
<keyword evidence="7 8" id="KW-0472">Membrane</keyword>
<feature type="transmembrane region" description="Helical" evidence="8">
    <location>
        <begin position="41"/>
        <end position="64"/>
    </location>
</feature>
<evidence type="ECO:0000256" key="4">
    <source>
        <dbReference type="ARBA" id="ARBA00022544"/>
    </source>
</evidence>